<proteinExistence type="predicted"/>
<comment type="caution">
    <text evidence="1">The sequence shown here is derived from an EMBL/GenBank/DDBJ whole genome shotgun (WGS) entry which is preliminary data.</text>
</comment>
<organism evidence="1">
    <name type="scientific">marine sediment metagenome</name>
    <dbReference type="NCBI Taxonomy" id="412755"/>
    <lineage>
        <taxon>unclassified sequences</taxon>
        <taxon>metagenomes</taxon>
        <taxon>ecological metagenomes</taxon>
    </lineage>
</organism>
<reference evidence="1" key="1">
    <citation type="journal article" date="2014" name="Front. Microbiol.">
        <title>High frequency of phylogenetically diverse reductive dehalogenase-homologous genes in deep subseafloor sedimentary metagenomes.</title>
        <authorList>
            <person name="Kawai M."/>
            <person name="Futagami T."/>
            <person name="Toyoda A."/>
            <person name="Takaki Y."/>
            <person name="Nishi S."/>
            <person name="Hori S."/>
            <person name="Arai W."/>
            <person name="Tsubouchi T."/>
            <person name="Morono Y."/>
            <person name="Uchiyama I."/>
            <person name="Ito T."/>
            <person name="Fujiyama A."/>
            <person name="Inagaki F."/>
            <person name="Takami H."/>
        </authorList>
    </citation>
    <scope>NUCLEOTIDE SEQUENCE</scope>
    <source>
        <strain evidence="1">Expedition CK06-06</strain>
    </source>
</reference>
<accession>X1GL64</accession>
<dbReference type="Gene3D" id="3.10.150.10">
    <property type="entry name" value="DNA Polymerase III, subunit A, domain 2"/>
    <property type="match status" value="1"/>
</dbReference>
<dbReference type="SUPFAM" id="SSF55979">
    <property type="entry name" value="DNA clamp"/>
    <property type="match status" value="1"/>
</dbReference>
<dbReference type="AlphaFoldDB" id="X1GL64"/>
<dbReference type="EMBL" id="BARU01018620">
    <property type="protein sequence ID" value="GAH58646.1"/>
    <property type="molecule type" value="Genomic_DNA"/>
</dbReference>
<evidence type="ECO:0000313" key="1">
    <source>
        <dbReference type="EMBL" id="GAH58646.1"/>
    </source>
</evidence>
<name>X1GL64_9ZZZZ</name>
<dbReference type="InterPro" id="IPR046938">
    <property type="entry name" value="DNA_clamp_sf"/>
</dbReference>
<gene>
    <name evidence="1" type="ORF">S03H2_30768</name>
</gene>
<protein>
    <submittedName>
        <fullName evidence="1">Uncharacterized protein</fullName>
    </submittedName>
</protein>
<sequence length="212" mass="22444">MEQLNIVGKRSGKGFVAHKAMLVTALSRALADRVTLLDFTLGRRGFVGYLKALGGSNIVKVIPDASASGKQTNGHKALKVICGANTSYLADSDWIGEKTPLTLCDVRVSPSNSIVPNVGGIELADALARVLPFTAKDEETRPIFACVNFVAKDGKLTLVGADGFRLAVIALDCDGEGQALINRDELRGIASALKVAKRARVSFEAIKCGLDF</sequence>